<dbReference type="GeneID" id="95975641"/>
<feature type="domain" description="Aldehyde dehydrogenase" evidence="2">
    <location>
        <begin position="29"/>
        <end position="483"/>
    </location>
</feature>
<dbReference type="PANTHER" id="PTHR43353">
    <property type="entry name" value="SUCCINATE-SEMIALDEHYDE DEHYDROGENASE, MITOCHONDRIAL"/>
    <property type="match status" value="1"/>
</dbReference>
<sequence>MAITQEIESTTFSSDYPVPLWLNGKEVSTSNKLEVISPLTGKPVHSASAASVEDVHAAVAAAKAALPAWSATKPSERRDLLLRAADEFERRRGDLWYFCKYETGSTPGFHDFDFKDMIENLRSTAGLIGSVTTATAPVLGQTGRSGMVVVEPYGVVVAIAPWNAPCILGSRSFVGPLAMGNTVILKGSEYSPGLYWALADVFHSVGLPAGVLNTLYNRLEDAAQVTEALIVAPEVKKINFCGSTMVGSIIAGLAGKHLKPVLTELGGKAPAIVCEDADLENAALHCTLGAFLNSGQICMSTERILVNRKIYEPFKVALKAAIDQIFDQDPEYVCISSRPVEKVRKMIFDAVEKGANTVHGDLKETFHLATRMRPIVLEDVKKGMDLYHQESFGPTVSLFVVDNDEEAIHIANDTDYGLASSVFTEDLRRGLKIARSIETGAVHINSMSVHDESCMPHGGAKKSGWGRFNGVEGLKEWVRTKNVTWKD</sequence>
<dbReference type="Gene3D" id="3.40.605.10">
    <property type="entry name" value="Aldehyde Dehydrogenase, Chain A, domain 1"/>
    <property type="match status" value="1"/>
</dbReference>
<evidence type="ECO:0000259" key="2">
    <source>
        <dbReference type="Pfam" id="PF00171"/>
    </source>
</evidence>
<reference evidence="3 4" key="1">
    <citation type="submission" date="2024-07" db="EMBL/GenBank/DDBJ databases">
        <title>Draft sequence of the Neodothiora populina.</title>
        <authorList>
            <person name="Drown D.D."/>
            <person name="Schuette U.S."/>
            <person name="Buechlein A.B."/>
            <person name="Rusch D.R."/>
            <person name="Winton L.W."/>
            <person name="Adams G.A."/>
        </authorList>
    </citation>
    <scope>NUCLEOTIDE SEQUENCE [LARGE SCALE GENOMIC DNA]</scope>
    <source>
        <strain evidence="3 4">CPC 39397</strain>
    </source>
</reference>
<protein>
    <recommendedName>
        <fullName evidence="2">Aldehyde dehydrogenase domain-containing protein</fullName>
    </recommendedName>
</protein>
<comment type="caution">
    <text evidence="3">The sequence shown here is derived from an EMBL/GenBank/DDBJ whole genome shotgun (WGS) entry which is preliminary data.</text>
</comment>
<dbReference type="EMBL" id="JBFMKM010000001">
    <property type="protein sequence ID" value="KAL1311866.1"/>
    <property type="molecule type" value="Genomic_DNA"/>
</dbReference>
<evidence type="ECO:0000256" key="1">
    <source>
        <dbReference type="ARBA" id="ARBA00023002"/>
    </source>
</evidence>
<dbReference type="Pfam" id="PF00171">
    <property type="entry name" value="Aldedh"/>
    <property type="match status" value="1"/>
</dbReference>
<name>A0ABR3PQM6_9PEZI</name>
<gene>
    <name evidence="3" type="ORF">AAFC00_001938</name>
</gene>
<organism evidence="3 4">
    <name type="scientific">Neodothiora populina</name>
    <dbReference type="NCBI Taxonomy" id="2781224"/>
    <lineage>
        <taxon>Eukaryota</taxon>
        <taxon>Fungi</taxon>
        <taxon>Dikarya</taxon>
        <taxon>Ascomycota</taxon>
        <taxon>Pezizomycotina</taxon>
        <taxon>Dothideomycetes</taxon>
        <taxon>Dothideomycetidae</taxon>
        <taxon>Dothideales</taxon>
        <taxon>Dothioraceae</taxon>
        <taxon>Neodothiora</taxon>
    </lineage>
</organism>
<dbReference type="Gene3D" id="3.40.309.10">
    <property type="entry name" value="Aldehyde Dehydrogenase, Chain A, domain 2"/>
    <property type="match status" value="1"/>
</dbReference>
<accession>A0ABR3PQM6</accession>
<dbReference type="Proteomes" id="UP001562354">
    <property type="component" value="Unassembled WGS sequence"/>
</dbReference>
<keyword evidence="4" id="KW-1185">Reference proteome</keyword>
<proteinExistence type="predicted"/>
<dbReference type="PANTHER" id="PTHR43353:SF6">
    <property type="entry name" value="CYTOPLASMIC ALDEHYDE DEHYDROGENASE (EUROFUNG)"/>
    <property type="match status" value="1"/>
</dbReference>
<evidence type="ECO:0000313" key="3">
    <source>
        <dbReference type="EMBL" id="KAL1311866.1"/>
    </source>
</evidence>
<dbReference type="InterPro" id="IPR015590">
    <property type="entry name" value="Aldehyde_DH_dom"/>
</dbReference>
<evidence type="ECO:0000313" key="4">
    <source>
        <dbReference type="Proteomes" id="UP001562354"/>
    </source>
</evidence>
<dbReference type="InterPro" id="IPR050740">
    <property type="entry name" value="Aldehyde_DH_Superfamily"/>
</dbReference>
<dbReference type="SUPFAM" id="SSF53720">
    <property type="entry name" value="ALDH-like"/>
    <property type="match status" value="1"/>
</dbReference>
<keyword evidence="1" id="KW-0560">Oxidoreductase</keyword>
<dbReference type="InterPro" id="IPR016163">
    <property type="entry name" value="Ald_DH_C"/>
</dbReference>
<dbReference type="InterPro" id="IPR016161">
    <property type="entry name" value="Ald_DH/histidinol_DH"/>
</dbReference>
<dbReference type="RefSeq" id="XP_069204715.1">
    <property type="nucleotide sequence ID" value="XM_069341202.1"/>
</dbReference>
<dbReference type="InterPro" id="IPR016162">
    <property type="entry name" value="Ald_DH_N"/>
</dbReference>